<evidence type="ECO:0000259" key="1">
    <source>
        <dbReference type="Pfam" id="PF22083"/>
    </source>
</evidence>
<comment type="caution">
    <text evidence="2">The sequence shown here is derived from an EMBL/GenBank/DDBJ whole genome shotgun (WGS) entry which is preliminary data.</text>
</comment>
<dbReference type="InterPro" id="IPR036388">
    <property type="entry name" value="WH-like_DNA-bd_sf"/>
</dbReference>
<dbReference type="Proteomes" id="UP001597196">
    <property type="component" value="Unassembled WGS sequence"/>
</dbReference>
<dbReference type="RefSeq" id="WP_203637019.1">
    <property type="nucleotide sequence ID" value="NZ_BOLS01000006.1"/>
</dbReference>
<sequence>MRQIKFRAWEEKARARFDNATAVYRHMPVGMLTNLFQKLSSRNKLKGYGTLPFTLGEFQTWAMSSDEFLRLFNLWVTDDYSKKSKPSVDRINPYRGYEFRNMQWLSWNENYLKGIAEVCEKKYKPVAMFKDGIEVGKFKSVKDAQYFLGLKSNGDITMALQGKRNTVKGYTFVYENPELLEAEK</sequence>
<accession>A0ABW4CJ13</accession>
<evidence type="ECO:0000313" key="3">
    <source>
        <dbReference type="Proteomes" id="UP001597196"/>
    </source>
</evidence>
<proteinExistence type="predicted"/>
<dbReference type="InterPro" id="IPR054307">
    <property type="entry name" value="I-HmuI_NUMOD-like"/>
</dbReference>
<dbReference type="EMBL" id="JBHTOC010000007">
    <property type="protein sequence ID" value="MFD1429738.1"/>
    <property type="molecule type" value="Genomic_DNA"/>
</dbReference>
<gene>
    <name evidence="2" type="ORF">ACFQ4P_05700</name>
</gene>
<dbReference type="Pfam" id="PF22083">
    <property type="entry name" value="I-HmuI_NUMOD-like"/>
    <property type="match status" value="1"/>
</dbReference>
<evidence type="ECO:0000313" key="2">
    <source>
        <dbReference type="EMBL" id="MFD1429738.1"/>
    </source>
</evidence>
<name>A0ABW4CJ13_9LACO</name>
<organism evidence="2 3">
    <name type="scientific">Lacticaseibacillus mingshuiensis</name>
    <dbReference type="NCBI Taxonomy" id="2799574"/>
    <lineage>
        <taxon>Bacteria</taxon>
        <taxon>Bacillati</taxon>
        <taxon>Bacillota</taxon>
        <taxon>Bacilli</taxon>
        <taxon>Lactobacillales</taxon>
        <taxon>Lactobacillaceae</taxon>
        <taxon>Lacticaseibacillus</taxon>
    </lineage>
</organism>
<reference evidence="3" key="1">
    <citation type="journal article" date="2019" name="Int. J. Syst. Evol. Microbiol.">
        <title>The Global Catalogue of Microorganisms (GCM) 10K type strain sequencing project: providing services to taxonomists for standard genome sequencing and annotation.</title>
        <authorList>
            <consortium name="The Broad Institute Genomics Platform"/>
            <consortium name="The Broad Institute Genome Sequencing Center for Infectious Disease"/>
            <person name="Wu L."/>
            <person name="Ma J."/>
        </authorList>
    </citation>
    <scope>NUCLEOTIDE SEQUENCE [LARGE SCALE GENOMIC DNA]</scope>
    <source>
        <strain evidence="3">CCM 8980</strain>
    </source>
</reference>
<dbReference type="Gene3D" id="1.10.10.10">
    <property type="entry name" value="Winged helix-like DNA-binding domain superfamily/Winged helix DNA-binding domain"/>
    <property type="match status" value="1"/>
</dbReference>
<protein>
    <recommendedName>
        <fullName evidence="1">DNA endonuclease I-HmuI-like NUMOD-like domain-containing protein</fullName>
    </recommendedName>
</protein>
<feature type="domain" description="DNA endonuclease I-HmuI-like NUMOD-like" evidence="1">
    <location>
        <begin position="130"/>
        <end position="172"/>
    </location>
</feature>
<dbReference type="SUPFAM" id="SSF64496">
    <property type="entry name" value="DNA-binding domain of intron-encoded endonucleases"/>
    <property type="match status" value="1"/>
</dbReference>
<keyword evidence="3" id="KW-1185">Reference proteome</keyword>